<evidence type="ECO:0000313" key="2">
    <source>
        <dbReference type="Proteomes" id="UP000266426"/>
    </source>
</evidence>
<accession>A0A3A4R0S6</accession>
<sequence>IKTFHTPSFNNSISSLFYYGKAKSEAQIEWENALLLQAHGFNTIPLAAFGEQTVCGFEKRSFFISEEIKDSIPLDDWLAHNRDYTLMNDLLTFIGLQIKKLHDAGFSYPDLYLKHMFINVNAVKKGDYIFSYLDLHRLRKKKKCSLQERIRDLTAFFFSAEPFLNSGQVDIALTAYTDSHTEKKLLQSKIEERCAKLRSRRSHDKGIITRRVQSDNGMLFINENYYSALHEAGIDTFEALFSHQTDGQNITDNPGRHVDTFSLGSGNATSVFYIKKHTPRKRQHTSKSRKEIYNAAREEWRNHLICQRFEVNVPVPVAWGYKSDYSASIMITSEIHNGVSLETVLHESRLTPELKEECINQIAFMARALHSRNFFHKDFYAGHIFIQQENGSVKFYLLDLQRLKKHMLSPKRWCVKDLAQLQFTTRFRAITLKDRIDFLHCYLQCSKLDKSGRALFRAIQKKTQKIENHIPKVLKRKNIHSWEHIKDNA</sequence>
<dbReference type="Proteomes" id="UP000266426">
    <property type="component" value="Unassembled WGS sequence"/>
</dbReference>
<protein>
    <recommendedName>
        <fullName evidence="3">Protein kinase domain-containing protein</fullName>
    </recommendedName>
</protein>
<feature type="non-terminal residue" evidence="1">
    <location>
        <position position="1"/>
    </location>
</feature>
<gene>
    <name evidence="1" type="ORF">C4541_05515</name>
</gene>
<dbReference type="EMBL" id="QZJZ01000044">
    <property type="protein sequence ID" value="RJP59684.1"/>
    <property type="molecule type" value="Genomic_DNA"/>
</dbReference>
<evidence type="ECO:0008006" key="3">
    <source>
        <dbReference type="Google" id="ProtNLM"/>
    </source>
</evidence>
<dbReference type="InterPro" id="IPR011009">
    <property type="entry name" value="Kinase-like_dom_sf"/>
</dbReference>
<reference evidence="1 2" key="1">
    <citation type="journal article" date="2017" name="ISME J.">
        <title>Energy and carbon metabolisms in a deep terrestrial subsurface fluid microbial community.</title>
        <authorList>
            <person name="Momper L."/>
            <person name="Jungbluth S.P."/>
            <person name="Lee M.D."/>
            <person name="Amend J.P."/>
        </authorList>
    </citation>
    <scope>NUCLEOTIDE SEQUENCE [LARGE SCALE GENOMIC DNA]</scope>
    <source>
        <strain evidence="1">SURF_26</strain>
    </source>
</reference>
<name>A0A3A4R0S6_9BACT</name>
<evidence type="ECO:0000313" key="1">
    <source>
        <dbReference type="EMBL" id="RJP59684.1"/>
    </source>
</evidence>
<comment type="caution">
    <text evidence="1">The sequence shown here is derived from an EMBL/GenBank/DDBJ whole genome shotgun (WGS) entry which is preliminary data.</text>
</comment>
<organism evidence="1 2">
    <name type="scientific">Candidatus Auribacter fodinae</name>
    <dbReference type="NCBI Taxonomy" id="2093366"/>
    <lineage>
        <taxon>Bacteria</taxon>
        <taxon>Pseudomonadati</taxon>
        <taxon>Candidatus Auribacterota</taxon>
        <taxon>Candidatus Auribacteria</taxon>
        <taxon>Candidatus Auribacterales</taxon>
        <taxon>Candidatus Auribacteraceae</taxon>
        <taxon>Candidatus Auribacter</taxon>
    </lineage>
</organism>
<dbReference type="Gene3D" id="1.10.510.10">
    <property type="entry name" value="Transferase(Phosphotransferase) domain 1"/>
    <property type="match status" value="1"/>
</dbReference>
<proteinExistence type="predicted"/>
<dbReference type="AlphaFoldDB" id="A0A3A4R0S6"/>
<dbReference type="Pfam" id="PF06293">
    <property type="entry name" value="Kdo"/>
    <property type="match status" value="2"/>
</dbReference>
<dbReference type="SUPFAM" id="SSF56112">
    <property type="entry name" value="Protein kinase-like (PK-like)"/>
    <property type="match status" value="1"/>
</dbReference>